<evidence type="ECO:0000256" key="1">
    <source>
        <dbReference type="SAM" id="MobiDB-lite"/>
    </source>
</evidence>
<feature type="compositionally biased region" description="Low complexity" evidence="1">
    <location>
        <begin position="35"/>
        <end position="45"/>
    </location>
</feature>
<reference evidence="3" key="1">
    <citation type="submission" date="2022-11" db="UniProtKB">
        <authorList>
            <consortium name="WormBaseParasite"/>
        </authorList>
    </citation>
    <scope>IDENTIFICATION</scope>
</reference>
<organism evidence="2 3">
    <name type="scientific">Romanomermis culicivorax</name>
    <name type="common">Nematode worm</name>
    <dbReference type="NCBI Taxonomy" id="13658"/>
    <lineage>
        <taxon>Eukaryota</taxon>
        <taxon>Metazoa</taxon>
        <taxon>Ecdysozoa</taxon>
        <taxon>Nematoda</taxon>
        <taxon>Enoplea</taxon>
        <taxon>Dorylaimia</taxon>
        <taxon>Mermithida</taxon>
        <taxon>Mermithoidea</taxon>
        <taxon>Mermithidae</taxon>
        <taxon>Romanomermis</taxon>
    </lineage>
</organism>
<keyword evidence="2" id="KW-1185">Reference proteome</keyword>
<dbReference type="WBParaSite" id="nRc.2.0.1.t16114-RA">
    <property type="protein sequence ID" value="nRc.2.0.1.t16114-RA"/>
    <property type="gene ID" value="nRc.2.0.1.g16114"/>
</dbReference>
<protein>
    <submittedName>
        <fullName evidence="3">Uncharacterized protein</fullName>
    </submittedName>
</protein>
<sequence length="93" mass="10866">MQIVYEKQWNEIESLLPKKPKKLRNISTKKRESLSKSTSLSFSSSNEPQNIFSDQTTWNSDVLQSVEQSYEEENFAGSPILESSPLMRFRSYR</sequence>
<dbReference type="Proteomes" id="UP000887565">
    <property type="component" value="Unplaced"/>
</dbReference>
<evidence type="ECO:0000313" key="3">
    <source>
        <dbReference type="WBParaSite" id="nRc.2.0.1.t16114-RA"/>
    </source>
</evidence>
<accession>A0A915IRV0</accession>
<proteinExistence type="predicted"/>
<name>A0A915IRV0_ROMCU</name>
<evidence type="ECO:0000313" key="2">
    <source>
        <dbReference type="Proteomes" id="UP000887565"/>
    </source>
</evidence>
<dbReference type="AlphaFoldDB" id="A0A915IRV0"/>
<feature type="region of interest" description="Disordered" evidence="1">
    <location>
        <begin position="24"/>
        <end position="53"/>
    </location>
</feature>